<name>A0A972JP72_9GAMM</name>
<evidence type="ECO:0000259" key="5">
    <source>
        <dbReference type="PROSITE" id="PS50893"/>
    </source>
</evidence>
<dbReference type="PANTHER" id="PTHR42939">
    <property type="entry name" value="ABC TRANSPORTER ATP-BINDING PROTEIN ALBC-RELATED"/>
    <property type="match status" value="1"/>
</dbReference>
<dbReference type="Pfam" id="PF00005">
    <property type="entry name" value="ABC_tran"/>
    <property type="match status" value="1"/>
</dbReference>
<protein>
    <submittedName>
        <fullName evidence="6">ABC transporter ATP-binding protein</fullName>
    </submittedName>
</protein>
<reference evidence="6" key="1">
    <citation type="submission" date="2020-04" db="EMBL/GenBank/DDBJ databases">
        <title>Description of Shewanella salipaludis sp. nov., isolated from a salt marsh.</title>
        <authorList>
            <person name="Park S."/>
            <person name="Yoon J.-H."/>
        </authorList>
    </citation>
    <scope>NUCLEOTIDE SEQUENCE</scope>
    <source>
        <strain evidence="6">SHSM-M6</strain>
    </source>
</reference>
<sequence>MSSVIVSLNNTGKQYQHTRVLHNIDLQLQAGEVLGLFGHNGAGKTTLMKIILGVIKASEGQAKVFGVDPLSKQAWQGRRQIGYLPENVSFYDQLTGKQVLTYFARLKAVEVASVGELLDKVGLRQAMDRPVKTYSKGMRQRLGLAQAFLGDPKLLLLDEPTVGLDPTATQEFYQSVDQLKGDGASIILCSHVLPGVEQHIDRAMILSGGRSLAMGTLAQLRRDANLPVSIRTQGLNGALQANANLSQLLVAQGHLQVSEQDKLAVVKQLLDYPELRDLQLEPADLGRLYQHYLGTAAGNTAKSAGGLNGGHNDGQSANIQSQAEVKPQ</sequence>
<dbReference type="InterPro" id="IPR003593">
    <property type="entry name" value="AAA+_ATPase"/>
</dbReference>
<dbReference type="GO" id="GO:0016887">
    <property type="term" value="F:ATP hydrolysis activity"/>
    <property type="evidence" value="ECO:0007669"/>
    <property type="project" value="InterPro"/>
</dbReference>
<keyword evidence="7" id="KW-1185">Reference proteome</keyword>
<dbReference type="SUPFAM" id="SSF52540">
    <property type="entry name" value="P-loop containing nucleoside triphosphate hydrolases"/>
    <property type="match status" value="1"/>
</dbReference>
<dbReference type="PROSITE" id="PS00211">
    <property type="entry name" value="ABC_TRANSPORTER_1"/>
    <property type="match status" value="1"/>
</dbReference>
<dbReference type="InterPro" id="IPR017871">
    <property type="entry name" value="ABC_transporter-like_CS"/>
</dbReference>
<keyword evidence="2" id="KW-0547">Nucleotide-binding</keyword>
<dbReference type="RefSeq" id="WP_169565618.1">
    <property type="nucleotide sequence ID" value="NZ_JAAXYH010000018.1"/>
</dbReference>
<comment type="caution">
    <text evidence="6">The sequence shown here is derived from an EMBL/GenBank/DDBJ whole genome shotgun (WGS) entry which is preliminary data.</text>
</comment>
<dbReference type="AlphaFoldDB" id="A0A972JP72"/>
<keyword evidence="3 6" id="KW-0067">ATP-binding</keyword>
<dbReference type="Gene3D" id="3.40.50.300">
    <property type="entry name" value="P-loop containing nucleotide triphosphate hydrolases"/>
    <property type="match status" value="1"/>
</dbReference>
<dbReference type="InterPro" id="IPR027417">
    <property type="entry name" value="P-loop_NTPase"/>
</dbReference>
<feature type="compositionally biased region" description="Polar residues" evidence="4">
    <location>
        <begin position="313"/>
        <end position="328"/>
    </location>
</feature>
<dbReference type="GO" id="GO:0005524">
    <property type="term" value="F:ATP binding"/>
    <property type="evidence" value="ECO:0007669"/>
    <property type="project" value="UniProtKB-KW"/>
</dbReference>
<evidence type="ECO:0000256" key="2">
    <source>
        <dbReference type="ARBA" id="ARBA00022741"/>
    </source>
</evidence>
<dbReference type="InterPro" id="IPR051782">
    <property type="entry name" value="ABC_Transporter_VariousFunc"/>
</dbReference>
<evidence type="ECO:0000313" key="6">
    <source>
        <dbReference type="EMBL" id="NMH66891.1"/>
    </source>
</evidence>
<proteinExistence type="predicted"/>
<dbReference type="CDD" id="cd03230">
    <property type="entry name" value="ABC_DR_subfamily_A"/>
    <property type="match status" value="1"/>
</dbReference>
<accession>A0A972JP72</accession>
<feature type="region of interest" description="Disordered" evidence="4">
    <location>
        <begin position="304"/>
        <end position="328"/>
    </location>
</feature>
<dbReference type="PROSITE" id="PS50893">
    <property type="entry name" value="ABC_TRANSPORTER_2"/>
    <property type="match status" value="1"/>
</dbReference>
<keyword evidence="1" id="KW-0813">Transport</keyword>
<evidence type="ECO:0000256" key="1">
    <source>
        <dbReference type="ARBA" id="ARBA00022448"/>
    </source>
</evidence>
<feature type="domain" description="ABC transporter" evidence="5">
    <location>
        <begin position="6"/>
        <end position="233"/>
    </location>
</feature>
<dbReference type="Proteomes" id="UP000737113">
    <property type="component" value="Unassembled WGS sequence"/>
</dbReference>
<evidence type="ECO:0000256" key="4">
    <source>
        <dbReference type="SAM" id="MobiDB-lite"/>
    </source>
</evidence>
<dbReference type="PANTHER" id="PTHR42939:SF1">
    <property type="entry name" value="ABC TRANSPORTER ATP-BINDING PROTEIN ALBC-RELATED"/>
    <property type="match status" value="1"/>
</dbReference>
<dbReference type="SMART" id="SM00382">
    <property type="entry name" value="AAA"/>
    <property type="match status" value="1"/>
</dbReference>
<gene>
    <name evidence="6" type="ORF">HC757_17165</name>
</gene>
<evidence type="ECO:0000256" key="3">
    <source>
        <dbReference type="ARBA" id="ARBA00022840"/>
    </source>
</evidence>
<evidence type="ECO:0000313" key="7">
    <source>
        <dbReference type="Proteomes" id="UP000737113"/>
    </source>
</evidence>
<organism evidence="6 7">
    <name type="scientific">Shewanella salipaludis</name>
    <dbReference type="NCBI Taxonomy" id="2723052"/>
    <lineage>
        <taxon>Bacteria</taxon>
        <taxon>Pseudomonadati</taxon>
        <taxon>Pseudomonadota</taxon>
        <taxon>Gammaproteobacteria</taxon>
        <taxon>Alteromonadales</taxon>
        <taxon>Shewanellaceae</taxon>
        <taxon>Shewanella</taxon>
    </lineage>
</organism>
<dbReference type="InterPro" id="IPR003439">
    <property type="entry name" value="ABC_transporter-like_ATP-bd"/>
</dbReference>
<dbReference type="EMBL" id="JAAXYH010000018">
    <property type="protein sequence ID" value="NMH66891.1"/>
    <property type="molecule type" value="Genomic_DNA"/>
</dbReference>